<name>A0A1I6MSB1_9BACT</name>
<evidence type="ECO:0000313" key="2">
    <source>
        <dbReference type="Proteomes" id="UP000199024"/>
    </source>
</evidence>
<evidence type="ECO:0000313" key="1">
    <source>
        <dbReference type="EMBL" id="SFS18524.1"/>
    </source>
</evidence>
<accession>A0A1I6MSB1</accession>
<dbReference type="EMBL" id="FOZL01000001">
    <property type="protein sequence ID" value="SFS18524.1"/>
    <property type="molecule type" value="Genomic_DNA"/>
</dbReference>
<reference evidence="1 2" key="1">
    <citation type="submission" date="2016-10" db="EMBL/GenBank/DDBJ databases">
        <authorList>
            <person name="de Groot N.N."/>
        </authorList>
    </citation>
    <scope>NUCLEOTIDE SEQUENCE [LARGE SCALE GENOMIC DNA]</scope>
    <source>
        <strain evidence="1 2">DSM 21001</strain>
    </source>
</reference>
<keyword evidence="2" id="KW-1185">Reference proteome</keyword>
<organism evidence="1 2">
    <name type="scientific">Granulicella pectinivorans</name>
    <dbReference type="NCBI Taxonomy" id="474950"/>
    <lineage>
        <taxon>Bacteria</taxon>
        <taxon>Pseudomonadati</taxon>
        <taxon>Acidobacteriota</taxon>
        <taxon>Terriglobia</taxon>
        <taxon>Terriglobales</taxon>
        <taxon>Acidobacteriaceae</taxon>
        <taxon>Granulicella</taxon>
    </lineage>
</organism>
<dbReference type="Proteomes" id="UP000199024">
    <property type="component" value="Unassembled WGS sequence"/>
</dbReference>
<dbReference type="RefSeq" id="WP_089841067.1">
    <property type="nucleotide sequence ID" value="NZ_FOZL01000001.1"/>
</dbReference>
<gene>
    <name evidence="1" type="ORF">SAMN05421771_3489</name>
</gene>
<dbReference type="OrthoDB" id="123372at2"/>
<dbReference type="STRING" id="474950.SAMN05421771_3489"/>
<sequence length="93" mass="10713">MFKRRWKYFGKLESDDGAELTIRHRSVTYTDKRGSFQFAYEDGYIFPNVFQAAGNPIKLTEDEEKSMLERVIDGLRTDGVQVDLHPGKQGVNP</sequence>
<dbReference type="AlphaFoldDB" id="A0A1I6MSB1"/>
<protein>
    <submittedName>
        <fullName evidence="1">Uncharacterized protein</fullName>
    </submittedName>
</protein>
<proteinExistence type="predicted"/>